<organism evidence="1 2">
    <name type="scientific">Nelumbo nucifera</name>
    <name type="common">Sacred lotus</name>
    <dbReference type="NCBI Taxonomy" id="4432"/>
    <lineage>
        <taxon>Eukaryota</taxon>
        <taxon>Viridiplantae</taxon>
        <taxon>Streptophyta</taxon>
        <taxon>Embryophyta</taxon>
        <taxon>Tracheophyta</taxon>
        <taxon>Spermatophyta</taxon>
        <taxon>Magnoliopsida</taxon>
        <taxon>Proteales</taxon>
        <taxon>Nelumbonaceae</taxon>
        <taxon>Nelumbo</taxon>
    </lineage>
</organism>
<keyword evidence="2" id="KW-1185">Reference proteome</keyword>
<evidence type="ECO:0000313" key="1">
    <source>
        <dbReference type="EMBL" id="DAD25968.1"/>
    </source>
</evidence>
<dbReference type="EMBL" id="DUZY01000002">
    <property type="protein sequence ID" value="DAD25968.1"/>
    <property type="molecule type" value="Genomic_DNA"/>
</dbReference>
<proteinExistence type="predicted"/>
<gene>
    <name evidence="1" type="ORF">HUJ06_027436</name>
</gene>
<name>A0A822Y8P0_NELNU</name>
<dbReference type="Proteomes" id="UP000607653">
    <property type="component" value="Unassembled WGS sequence"/>
</dbReference>
<accession>A0A822Y8P0</accession>
<evidence type="ECO:0000313" key="2">
    <source>
        <dbReference type="Proteomes" id="UP000607653"/>
    </source>
</evidence>
<comment type="caution">
    <text evidence="1">The sequence shown here is derived from an EMBL/GenBank/DDBJ whole genome shotgun (WGS) entry which is preliminary data.</text>
</comment>
<sequence length="38" mass="4131">MKPLACSLLLLPSACCMWNLIGFFWDSIGDISVTPSLS</sequence>
<reference evidence="1 2" key="1">
    <citation type="journal article" date="2020" name="Mol. Biol. Evol.">
        <title>Distinct Expression and Methylation Patterns for Genes with Different Fates following a Single Whole-Genome Duplication in Flowering Plants.</title>
        <authorList>
            <person name="Shi T."/>
            <person name="Rahmani R.S."/>
            <person name="Gugger P.F."/>
            <person name="Wang M."/>
            <person name="Li H."/>
            <person name="Zhang Y."/>
            <person name="Li Z."/>
            <person name="Wang Q."/>
            <person name="Van de Peer Y."/>
            <person name="Marchal K."/>
            <person name="Chen J."/>
        </authorList>
    </citation>
    <scope>NUCLEOTIDE SEQUENCE [LARGE SCALE GENOMIC DNA]</scope>
    <source>
        <tissue evidence="1">Leaf</tissue>
    </source>
</reference>
<protein>
    <submittedName>
        <fullName evidence="1">Uncharacterized protein</fullName>
    </submittedName>
</protein>
<dbReference type="AlphaFoldDB" id="A0A822Y8P0"/>